<keyword evidence="2" id="KW-1185">Reference proteome</keyword>
<evidence type="ECO:0008006" key="3">
    <source>
        <dbReference type="Google" id="ProtNLM"/>
    </source>
</evidence>
<dbReference type="InterPro" id="IPR053134">
    <property type="entry name" value="RNA-dir_DNA_polymerase"/>
</dbReference>
<dbReference type="Gene3D" id="3.30.70.270">
    <property type="match status" value="1"/>
</dbReference>
<dbReference type="OrthoDB" id="1723412at2759"/>
<dbReference type="Proteomes" id="UP000257109">
    <property type="component" value="Unassembled WGS sequence"/>
</dbReference>
<gene>
    <name evidence="1" type="ORF">CR513_02285</name>
</gene>
<dbReference type="InterPro" id="IPR043128">
    <property type="entry name" value="Rev_trsase/Diguanyl_cyclase"/>
</dbReference>
<dbReference type="EMBL" id="QJKJ01000393">
    <property type="protein sequence ID" value="RDY12858.1"/>
    <property type="molecule type" value="Genomic_DNA"/>
</dbReference>
<dbReference type="PANTHER" id="PTHR24559">
    <property type="entry name" value="TRANSPOSON TY3-I GAG-POL POLYPROTEIN"/>
    <property type="match status" value="1"/>
</dbReference>
<protein>
    <recommendedName>
        <fullName evidence="3">Retrovirus-related Pol polyprotein from transposon 17.6</fullName>
    </recommendedName>
</protein>
<dbReference type="SUPFAM" id="SSF56672">
    <property type="entry name" value="DNA/RNA polymerases"/>
    <property type="match status" value="1"/>
</dbReference>
<reference evidence="1" key="1">
    <citation type="submission" date="2018-05" db="EMBL/GenBank/DDBJ databases">
        <title>Draft genome of Mucuna pruriens seed.</title>
        <authorList>
            <person name="Nnadi N.E."/>
            <person name="Vos R."/>
            <person name="Hasami M.H."/>
            <person name="Devisetty U.K."/>
            <person name="Aguiy J.C."/>
        </authorList>
    </citation>
    <scope>NUCLEOTIDE SEQUENCE [LARGE SCALE GENOMIC DNA]</scope>
    <source>
        <strain evidence="1">JCA_2017</strain>
    </source>
</reference>
<comment type="caution">
    <text evidence="1">The sequence shown here is derived from an EMBL/GenBank/DDBJ whole genome shotgun (WGS) entry which is preliminary data.</text>
</comment>
<proteinExistence type="predicted"/>
<dbReference type="Gene3D" id="3.10.10.10">
    <property type="entry name" value="HIV Type 1 Reverse Transcriptase, subunit A, domain 1"/>
    <property type="match status" value="1"/>
</dbReference>
<feature type="non-terminal residue" evidence="1">
    <location>
        <position position="1"/>
    </location>
</feature>
<dbReference type="InterPro" id="IPR043502">
    <property type="entry name" value="DNA/RNA_pol_sf"/>
</dbReference>
<accession>A0A371ICX0</accession>
<name>A0A371ICX0_MUCPR</name>
<evidence type="ECO:0000313" key="1">
    <source>
        <dbReference type="EMBL" id="RDY12858.1"/>
    </source>
</evidence>
<sequence>MVKKEFTKLLAVGIIYPISDNQWVSVVQVVPKKSGMTVIKNPQDEMNSWRVCIDYKKVNQVTCKDHFPLPFIDQVLEKLVGYMQIHTMPMDQHKTTFTCLFGTFAYTRMLFSLYNAPSTFQRCMISIFSNLLEECMEVFMDDFTVYVEPFEACLDNLAKVLR</sequence>
<dbReference type="CDD" id="cd01647">
    <property type="entry name" value="RT_LTR"/>
    <property type="match status" value="1"/>
</dbReference>
<dbReference type="PANTHER" id="PTHR24559:SF444">
    <property type="entry name" value="REVERSE TRANSCRIPTASE DOMAIN-CONTAINING PROTEIN"/>
    <property type="match status" value="1"/>
</dbReference>
<organism evidence="1 2">
    <name type="scientific">Mucuna pruriens</name>
    <name type="common">Velvet bean</name>
    <name type="synonym">Dolichos pruriens</name>
    <dbReference type="NCBI Taxonomy" id="157652"/>
    <lineage>
        <taxon>Eukaryota</taxon>
        <taxon>Viridiplantae</taxon>
        <taxon>Streptophyta</taxon>
        <taxon>Embryophyta</taxon>
        <taxon>Tracheophyta</taxon>
        <taxon>Spermatophyta</taxon>
        <taxon>Magnoliopsida</taxon>
        <taxon>eudicotyledons</taxon>
        <taxon>Gunneridae</taxon>
        <taxon>Pentapetalae</taxon>
        <taxon>rosids</taxon>
        <taxon>fabids</taxon>
        <taxon>Fabales</taxon>
        <taxon>Fabaceae</taxon>
        <taxon>Papilionoideae</taxon>
        <taxon>50 kb inversion clade</taxon>
        <taxon>NPAAA clade</taxon>
        <taxon>indigoferoid/millettioid clade</taxon>
        <taxon>Phaseoleae</taxon>
        <taxon>Mucuna</taxon>
    </lineage>
</organism>
<evidence type="ECO:0000313" key="2">
    <source>
        <dbReference type="Proteomes" id="UP000257109"/>
    </source>
</evidence>
<dbReference type="AlphaFoldDB" id="A0A371ICX0"/>